<dbReference type="InParanoid" id="A0A0P8Y0J1"/>
<dbReference type="EMBL" id="CH902622">
    <property type="protein sequence ID" value="KPU75273.1"/>
    <property type="molecule type" value="Genomic_DNA"/>
</dbReference>
<gene>
    <name evidence="1" type="primary">Dana\GF20770</name>
    <name evidence="1" type="synonym">dana_GLEANR_4023</name>
    <name evidence="1" type="ORF">GF20770</name>
</gene>
<protein>
    <submittedName>
        <fullName evidence="1">Uncharacterized protein</fullName>
    </submittedName>
</protein>
<organism evidence="1 2">
    <name type="scientific">Drosophila ananassae</name>
    <name type="common">Fruit fly</name>
    <dbReference type="NCBI Taxonomy" id="7217"/>
    <lineage>
        <taxon>Eukaryota</taxon>
        <taxon>Metazoa</taxon>
        <taxon>Ecdysozoa</taxon>
        <taxon>Arthropoda</taxon>
        <taxon>Hexapoda</taxon>
        <taxon>Insecta</taxon>
        <taxon>Pterygota</taxon>
        <taxon>Neoptera</taxon>
        <taxon>Endopterygota</taxon>
        <taxon>Diptera</taxon>
        <taxon>Brachycera</taxon>
        <taxon>Muscomorpha</taxon>
        <taxon>Ephydroidea</taxon>
        <taxon>Drosophilidae</taxon>
        <taxon>Drosophila</taxon>
        <taxon>Sophophora</taxon>
    </lineage>
</organism>
<evidence type="ECO:0000313" key="1">
    <source>
        <dbReference type="EMBL" id="KPU75273.1"/>
    </source>
</evidence>
<proteinExistence type="predicted"/>
<accession>A0A0P8Y0J1</accession>
<dbReference type="Proteomes" id="UP000007801">
    <property type="component" value="Unassembled WGS sequence"/>
</dbReference>
<dbReference type="AlphaFoldDB" id="A0A0P8Y0J1"/>
<sequence length="92" mass="10502">MQELRHVFFKPPREISIVILWDSFISSQVHSQVKSFDCRLRITRECIRMPGICIANNNNNGLKNRTGAATTTFSGLRYADYGLRIAVRASRS</sequence>
<keyword evidence="2" id="KW-1185">Reference proteome</keyword>
<evidence type="ECO:0000313" key="2">
    <source>
        <dbReference type="Proteomes" id="UP000007801"/>
    </source>
</evidence>
<reference evidence="1 2" key="1">
    <citation type="journal article" date="2007" name="Nature">
        <title>Evolution of genes and genomes on the Drosophila phylogeny.</title>
        <authorList>
            <consortium name="Drosophila 12 Genomes Consortium"/>
            <person name="Clark A.G."/>
            <person name="Eisen M.B."/>
            <person name="Smith D.R."/>
            <person name="Bergman C.M."/>
            <person name="Oliver B."/>
            <person name="Markow T.A."/>
            <person name="Kaufman T.C."/>
            <person name="Kellis M."/>
            <person name="Gelbart W."/>
            <person name="Iyer V.N."/>
            <person name="Pollard D.A."/>
            <person name="Sackton T.B."/>
            <person name="Larracuente A.M."/>
            <person name="Singh N.D."/>
            <person name="Abad J.P."/>
            <person name="Abt D.N."/>
            <person name="Adryan B."/>
            <person name="Aguade M."/>
            <person name="Akashi H."/>
            <person name="Anderson W.W."/>
            <person name="Aquadro C.F."/>
            <person name="Ardell D.H."/>
            <person name="Arguello R."/>
            <person name="Artieri C.G."/>
            <person name="Barbash D.A."/>
            <person name="Barker D."/>
            <person name="Barsanti P."/>
            <person name="Batterham P."/>
            <person name="Batzoglou S."/>
            <person name="Begun D."/>
            <person name="Bhutkar A."/>
            <person name="Blanco E."/>
            <person name="Bosak S.A."/>
            <person name="Bradley R.K."/>
            <person name="Brand A.D."/>
            <person name="Brent M.R."/>
            <person name="Brooks A.N."/>
            <person name="Brown R.H."/>
            <person name="Butlin R.K."/>
            <person name="Caggese C."/>
            <person name="Calvi B.R."/>
            <person name="Bernardo de Carvalho A."/>
            <person name="Caspi A."/>
            <person name="Castrezana S."/>
            <person name="Celniker S.E."/>
            <person name="Chang J.L."/>
            <person name="Chapple C."/>
            <person name="Chatterji S."/>
            <person name="Chinwalla A."/>
            <person name="Civetta A."/>
            <person name="Clifton S.W."/>
            <person name="Comeron J.M."/>
            <person name="Costello J.C."/>
            <person name="Coyne J.A."/>
            <person name="Daub J."/>
            <person name="David R.G."/>
            <person name="Delcher A.L."/>
            <person name="Delehaunty K."/>
            <person name="Do C.B."/>
            <person name="Ebling H."/>
            <person name="Edwards K."/>
            <person name="Eickbush T."/>
            <person name="Evans J.D."/>
            <person name="Filipski A."/>
            <person name="Findeiss S."/>
            <person name="Freyhult E."/>
            <person name="Fulton L."/>
            <person name="Fulton R."/>
            <person name="Garcia A.C."/>
            <person name="Gardiner A."/>
            <person name="Garfield D.A."/>
            <person name="Garvin B.E."/>
            <person name="Gibson G."/>
            <person name="Gilbert D."/>
            <person name="Gnerre S."/>
            <person name="Godfrey J."/>
            <person name="Good R."/>
            <person name="Gotea V."/>
            <person name="Gravely B."/>
            <person name="Greenberg A.J."/>
            <person name="Griffiths-Jones S."/>
            <person name="Gross S."/>
            <person name="Guigo R."/>
            <person name="Gustafson E.A."/>
            <person name="Haerty W."/>
            <person name="Hahn M.W."/>
            <person name="Halligan D.L."/>
            <person name="Halpern A.L."/>
            <person name="Halter G.M."/>
            <person name="Han M.V."/>
            <person name="Heger A."/>
            <person name="Hillier L."/>
            <person name="Hinrichs A.S."/>
            <person name="Holmes I."/>
            <person name="Hoskins R.A."/>
            <person name="Hubisz M.J."/>
            <person name="Hultmark D."/>
            <person name="Huntley M.A."/>
            <person name="Jaffe D.B."/>
            <person name="Jagadeeshan S."/>
            <person name="Jeck W.R."/>
            <person name="Johnson J."/>
            <person name="Jones C.D."/>
            <person name="Jordan W.C."/>
            <person name="Karpen G.H."/>
            <person name="Kataoka E."/>
            <person name="Keightley P.D."/>
            <person name="Kheradpour P."/>
            <person name="Kirkness E.F."/>
            <person name="Koerich L.B."/>
            <person name="Kristiansen K."/>
            <person name="Kudrna D."/>
            <person name="Kulathinal R.J."/>
            <person name="Kumar S."/>
            <person name="Kwok R."/>
            <person name="Lander E."/>
            <person name="Langley C.H."/>
            <person name="Lapoint R."/>
            <person name="Lazzaro B.P."/>
            <person name="Lee S.J."/>
            <person name="Levesque L."/>
            <person name="Li R."/>
            <person name="Lin C.F."/>
            <person name="Lin M.F."/>
            <person name="Lindblad-Toh K."/>
            <person name="Llopart A."/>
            <person name="Long M."/>
            <person name="Low L."/>
            <person name="Lozovsky E."/>
            <person name="Lu J."/>
            <person name="Luo M."/>
            <person name="Machado C.A."/>
            <person name="Makalowski W."/>
            <person name="Marzo M."/>
            <person name="Matsuda M."/>
            <person name="Matzkin L."/>
            <person name="McAllister B."/>
            <person name="McBride C.S."/>
            <person name="McKernan B."/>
            <person name="McKernan K."/>
            <person name="Mendez-Lago M."/>
            <person name="Minx P."/>
            <person name="Mollenhauer M.U."/>
            <person name="Montooth K."/>
            <person name="Mount S.M."/>
            <person name="Mu X."/>
            <person name="Myers E."/>
            <person name="Negre B."/>
            <person name="Newfeld S."/>
            <person name="Nielsen R."/>
            <person name="Noor M.A."/>
            <person name="O'Grady P."/>
            <person name="Pachter L."/>
            <person name="Papaceit M."/>
            <person name="Parisi M.J."/>
            <person name="Parisi M."/>
            <person name="Parts L."/>
            <person name="Pedersen J.S."/>
            <person name="Pesole G."/>
            <person name="Phillippy A.M."/>
            <person name="Ponting C.P."/>
            <person name="Pop M."/>
            <person name="Porcelli D."/>
            <person name="Powell J.R."/>
            <person name="Prohaska S."/>
            <person name="Pruitt K."/>
            <person name="Puig M."/>
            <person name="Quesneville H."/>
            <person name="Ram K.R."/>
            <person name="Rand D."/>
            <person name="Rasmussen M.D."/>
            <person name="Reed L.K."/>
            <person name="Reenan R."/>
            <person name="Reily A."/>
            <person name="Remington K.A."/>
            <person name="Rieger T.T."/>
            <person name="Ritchie M.G."/>
            <person name="Robin C."/>
            <person name="Rogers Y.H."/>
            <person name="Rohde C."/>
            <person name="Rozas J."/>
            <person name="Rubenfield M.J."/>
            <person name="Ruiz A."/>
            <person name="Russo S."/>
            <person name="Salzberg S.L."/>
            <person name="Sanchez-Gracia A."/>
            <person name="Saranga D.J."/>
            <person name="Sato H."/>
            <person name="Schaeffer S.W."/>
            <person name="Schatz M.C."/>
            <person name="Schlenke T."/>
            <person name="Schwartz R."/>
            <person name="Segarra C."/>
            <person name="Singh R.S."/>
            <person name="Sirot L."/>
            <person name="Sirota M."/>
            <person name="Sisneros N.B."/>
            <person name="Smith C.D."/>
            <person name="Smith T.F."/>
            <person name="Spieth J."/>
            <person name="Stage D.E."/>
            <person name="Stark A."/>
            <person name="Stephan W."/>
            <person name="Strausberg R.L."/>
            <person name="Strempel S."/>
            <person name="Sturgill D."/>
            <person name="Sutton G."/>
            <person name="Sutton G.G."/>
            <person name="Tao W."/>
            <person name="Teichmann S."/>
            <person name="Tobari Y.N."/>
            <person name="Tomimura Y."/>
            <person name="Tsolas J.M."/>
            <person name="Valente V.L."/>
            <person name="Venter E."/>
            <person name="Venter J.C."/>
            <person name="Vicario S."/>
            <person name="Vieira F.G."/>
            <person name="Vilella A.J."/>
            <person name="Villasante A."/>
            <person name="Walenz B."/>
            <person name="Wang J."/>
            <person name="Wasserman M."/>
            <person name="Watts T."/>
            <person name="Wilson D."/>
            <person name="Wilson R.K."/>
            <person name="Wing R.A."/>
            <person name="Wolfner M.F."/>
            <person name="Wong A."/>
            <person name="Wong G.K."/>
            <person name="Wu C.I."/>
            <person name="Wu G."/>
            <person name="Yamamoto D."/>
            <person name="Yang H.P."/>
            <person name="Yang S.P."/>
            <person name="Yorke J.A."/>
            <person name="Yoshida K."/>
            <person name="Zdobnov E."/>
            <person name="Zhang P."/>
            <person name="Zhang Y."/>
            <person name="Zimin A.V."/>
            <person name="Baldwin J."/>
            <person name="Abdouelleil A."/>
            <person name="Abdulkadir J."/>
            <person name="Abebe A."/>
            <person name="Abera B."/>
            <person name="Abreu J."/>
            <person name="Acer S.C."/>
            <person name="Aftuck L."/>
            <person name="Alexander A."/>
            <person name="An P."/>
            <person name="Anderson E."/>
            <person name="Anderson S."/>
            <person name="Arachi H."/>
            <person name="Azer M."/>
            <person name="Bachantsang P."/>
            <person name="Barry A."/>
            <person name="Bayul T."/>
            <person name="Berlin A."/>
            <person name="Bessette D."/>
            <person name="Bloom T."/>
            <person name="Blye J."/>
            <person name="Boguslavskiy L."/>
            <person name="Bonnet C."/>
            <person name="Boukhgalter B."/>
            <person name="Bourzgui I."/>
            <person name="Brown A."/>
            <person name="Cahill P."/>
            <person name="Channer S."/>
            <person name="Cheshatsang Y."/>
            <person name="Chuda L."/>
            <person name="Citroen M."/>
            <person name="Collymore A."/>
            <person name="Cooke P."/>
            <person name="Costello M."/>
            <person name="D'Aco K."/>
            <person name="Daza R."/>
            <person name="De Haan G."/>
            <person name="DeGray S."/>
            <person name="DeMaso C."/>
            <person name="Dhargay N."/>
            <person name="Dooley K."/>
            <person name="Dooley E."/>
            <person name="Doricent M."/>
            <person name="Dorje P."/>
            <person name="Dorjee K."/>
            <person name="Dupes A."/>
            <person name="Elong R."/>
            <person name="Falk J."/>
            <person name="Farina A."/>
            <person name="Faro S."/>
            <person name="Ferguson D."/>
            <person name="Fisher S."/>
            <person name="Foley C.D."/>
            <person name="Franke A."/>
            <person name="Friedrich D."/>
            <person name="Gadbois L."/>
            <person name="Gearin G."/>
            <person name="Gearin C.R."/>
            <person name="Giannoukos G."/>
            <person name="Goode T."/>
            <person name="Graham J."/>
            <person name="Grandbois E."/>
            <person name="Grewal S."/>
            <person name="Gyaltsen K."/>
            <person name="Hafez N."/>
            <person name="Hagos B."/>
            <person name="Hall J."/>
            <person name="Henson C."/>
            <person name="Hollinger A."/>
            <person name="Honan T."/>
            <person name="Huard M.D."/>
            <person name="Hughes L."/>
            <person name="Hurhula B."/>
            <person name="Husby M.E."/>
            <person name="Kamat A."/>
            <person name="Kanga B."/>
            <person name="Kashin S."/>
            <person name="Khazanovich D."/>
            <person name="Kisner P."/>
            <person name="Lance K."/>
            <person name="Lara M."/>
            <person name="Lee W."/>
            <person name="Lennon N."/>
            <person name="Letendre F."/>
            <person name="LeVine R."/>
            <person name="Lipovsky A."/>
            <person name="Liu X."/>
            <person name="Liu J."/>
            <person name="Liu S."/>
            <person name="Lokyitsang T."/>
            <person name="Lokyitsang Y."/>
            <person name="Lubonja R."/>
            <person name="Lui A."/>
            <person name="MacDonald P."/>
            <person name="Magnisalis V."/>
            <person name="Maru K."/>
            <person name="Matthews C."/>
            <person name="McCusker W."/>
            <person name="McDonough S."/>
            <person name="Mehta T."/>
            <person name="Meldrim J."/>
            <person name="Meneus L."/>
            <person name="Mihai O."/>
            <person name="Mihalev A."/>
            <person name="Mihova T."/>
            <person name="Mittelman R."/>
            <person name="Mlenga V."/>
            <person name="Montmayeur A."/>
            <person name="Mulrain L."/>
            <person name="Navidi A."/>
            <person name="Naylor J."/>
            <person name="Negash T."/>
            <person name="Nguyen T."/>
            <person name="Nguyen N."/>
            <person name="Nicol R."/>
            <person name="Norbu C."/>
            <person name="Norbu N."/>
            <person name="Novod N."/>
            <person name="O'Neill B."/>
            <person name="Osman S."/>
            <person name="Markiewicz E."/>
            <person name="Oyono O.L."/>
            <person name="Patti C."/>
            <person name="Phunkhang P."/>
            <person name="Pierre F."/>
            <person name="Priest M."/>
            <person name="Raghuraman S."/>
            <person name="Rege F."/>
            <person name="Reyes R."/>
            <person name="Rise C."/>
            <person name="Rogov P."/>
            <person name="Ross K."/>
            <person name="Ryan E."/>
            <person name="Settipalli S."/>
            <person name="Shea T."/>
            <person name="Sherpa N."/>
            <person name="Shi L."/>
            <person name="Shih D."/>
            <person name="Sparrow T."/>
            <person name="Spaulding J."/>
            <person name="Stalker J."/>
            <person name="Stange-Thomann N."/>
            <person name="Stavropoulos S."/>
            <person name="Stone C."/>
            <person name="Strader C."/>
            <person name="Tesfaye S."/>
            <person name="Thomson T."/>
            <person name="Thoulutsang Y."/>
            <person name="Thoulutsang D."/>
            <person name="Topham K."/>
            <person name="Topping I."/>
            <person name="Tsamla T."/>
            <person name="Vassiliev H."/>
            <person name="Vo A."/>
            <person name="Wangchuk T."/>
            <person name="Wangdi T."/>
            <person name="Weiand M."/>
            <person name="Wilkinson J."/>
            <person name="Wilson A."/>
            <person name="Yadav S."/>
            <person name="Young G."/>
            <person name="Yu Q."/>
            <person name="Zembek L."/>
            <person name="Zhong D."/>
            <person name="Zimmer A."/>
            <person name="Zwirko Z."/>
            <person name="Jaffe D.B."/>
            <person name="Alvarez P."/>
            <person name="Brockman W."/>
            <person name="Butler J."/>
            <person name="Chin C."/>
            <person name="Gnerre S."/>
            <person name="Grabherr M."/>
            <person name="Kleber M."/>
            <person name="Mauceli E."/>
            <person name="MacCallum I."/>
        </authorList>
    </citation>
    <scope>NUCLEOTIDE SEQUENCE [LARGE SCALE GENOMIC DNA]</scope>
    <source>
        <strain evidence="2">Tucson 14024-0371.13</strain>
    </source>
</reference>
<name>A0A0P8Y0J1_DROAN</name>